<protein>
    <submittedName>
        <fullName evidence="2">DNA photolyase</fullName>
    </submittedName>
</protein>
<dbReference type="PROSITE" id="PS51645">
    <property type="entry name" value="PHR_CRY_ALPHA_BETA"/>
    <property type="match status" value="1"/>
</dbReference>
<dbReference type="EMBL" id="BLLF01006273">
    <property type="protein sequence ID" value="GFH32116.1"/>
    <property type="molecule type" value="Genomic_DNA"/>
</dbReference>
<feature type="domain" description="Photolyase/cryptochrome alpha/beta" evidence="1">
    <location>
        <begin position="1"/>
        <end position="45"/>
    </location>
</feature>
<evidence type="ECO:0000313" key="3">
    <source>
        <dbReference type="Proteomes" id="UP000485058"/>
    </source>
</evidence>
<sequence length="45" mass="5450">MFPVFIIDPFFLQNPTAYKVGVNRYNFLLESLNDLDQRCDARRRR</sequence>
<dbReference type="AlphaFoldDB" id="A0A6A0AH92"/>
<dbReference type="SUPFAM" id="SSF52425">
    <property type="entry name" value="Cryptochrome/photolyase, N-terminal domain"/>
    <property type="match status" value="1"/>
</dbReference>
<dbReference type="InterPro" id="IPR006050">
    <property type="entry name" value="DNA_photolyase_N"/>
</dbReference>
<organism evidence="2 3">
    <name type="scientific">Haematococcus lacustris</name>
    <name type="common">Green alga</name>
    <name type="synonym">Haematococcus pluvialis</name>
    <dbReference type="NCBI Taxonomy" id="44745"/>
    <lineage>
        <taxon>Eukaryota</taxon>
        <taxon>Viridiplantae</taxon>
        <taxon>Chlorophyta</taxon>
        <taxon>core chlorophytes</taxon>
        <taxon>Chlorophyceae</taxon>
        <taxon>CS clade</taxon>
        <taxon>Chlamydomonadales</taxon>
        <taxon>Haematococcaceae</taxon>
        <taxon>Haematococcus</taxon>
    </lineage>
</organism>
<dbReference type="GO" id="GO:0016829">
    <property type="term" value="F:lyase activity"/>
    <property type="evidence" value="ECO:0007669"/>
    <property type="project" value="UniProtKB-KW"/>
</dbReference>
<keyword evidence="3" id="KW-1185">Reference proteome</keyword>
<reference evidence="2 3" key="1">
    <citation type="submission" date="2020-02" db="EMBL/GenBank/DDBJ databases">
        <title>Draft genome sequence of Haematococcus lacustris strain NIES-144.</title>
        <authorList>
            <person name="Morimoto D."/>
            <person name="Nakagawa S."/>
            <person name="Yoshida T."/>
            <person name="Sawayama S."/>
        </authorList>
    </citation>
    <scope>NUCLEOTIDE SEQUENCE [LARGE SCALE GENOMIC DNA]</scope>
    <source>
        <strain evidence="2 3">NIES-144</strain>
    </source>
</reference>
<name>A0A6A0AH92_HAELA</name>
<dbReference type="InterPro" id="IPR036155">
    <property type="entry name" value="Crypto/Photolyase_N_sf"/>
</dbReference>
<feature type="non-terminal residue" evidence="2">
    <location>
        <position position="1"/>
    </location>
</feature>
<comment type="caution">
    <text evidence="2">The sequence shown here is derived from an EMBL/GenBank/DDBJ whole genome shotgun (WGS) entry which is preliminary data.</text>
</comment>
<gene>
    <name evidence="2" type="ORF">HaLaN_31280</name>
</gene>
<dbReference type="Proteomes" id="UP000485058">
    <property type="component" value="Unassembled WGS sequence"/>
</dbReference>
<feature type="non-terminal residue" evidence="2">
    <location>
        <position position="45"/>
    </location>
</feature>
<evidence type="ECO:0000313" key="2">
    <source>
        <dbReference type="EMBL" id="GFH32116.1"/>
    </source>
</evidence>
<dbReference type="Gene3D" id="3.40.50.620">
    <property type="entry name" value="HUPs"/>
    <property type="match status" value="1"/>
</dbReference>
<keyword evidence="2" id="KW-0456">Lyase</keyword>
<accession>A0A6A0AH92</accession>
<evidence type="ECO:0000259" key="1">
    <source>
        <dbReference type="PROSITE" id="PS51645"/>
    </source>
</evidence>
<dbReference type="InterPro" id="IPR014729">
    <property type="entry name" value="Rossmann-like_a/b/a_fold"/>
</dbReference>
<proteinExistence type="predicted"/>